<keyword evidence="3" id="KW-0805">Transcription regulation</keyword>
<dbReference type="GO" id="GO:0043565">
    <property type="term" value="F:sequence-specific DNA binding"/>
    <property type="evidence" value="ECO:0007669"/>
    <property type="project" value="InterPro"/>
</dbReference>
<sequence>MSDRSGFVSPYFEKILNIVDVGVHLIDREGTTVFYNDKMAEMDGFEREQVLGRNIFDLYPSLTHETSTLAKALRSGDELPEHIQTYYNLAGKRITTINRTYPLIENGRIIGALEVAKDITGIVNLHDQILDLRRQLYPGKEKDAKTKGTARYEFSDLIGKSRPFAEALALAKKTSRTASPVMICGPTGTGKELFAQSIHNAGARRNRPFVAQNCAAVPGDLLEGIMFGTARGAFTGAVDRPGLFEQAGGGTLFLDELNSLDLYLQAKLLRVLQDGMVRRVGGTKEQQVDVRIITAMNSDPQEALEKGLLRYDLYYRLNVVTLHLPPLQQRLDDIPLLAEHFIEKLNPMFGTKIAGLSPPALDRLLAYGWPGNVRELGHAIESAFNMVELDEETIEEHHLPAHLREPAFKYAPLTASVSSRLPEPPPSSVDDNLAERLRRMEREAIVDAMQAHGYNITAAAQALGLKRQALQYKLARYGIPKGPRG</sequence>
<evidence type="ECO:0000256" key="2">
    <source>
        <dbReference type="ARBA" id="ARBA00022840"/>
    </source>
</evidence>
<evidence type="ECO:0000259" key="5">
    <source>
        <dbReference type="PROSITE" id="PS50045"/>
    </source>
</evidence>
<keyword evidence="1" id="KW-0547">Nucleotide-binding</keyword>
<dbReference type="PROSITE" id="PS00688">
    <property type="entry name" value="SIGMA54_INTERACT_3"/>
    <property type="match status" value="1"/>
</dbReference>
<dbReference type="SMART" id="SM00382">
    <property type="entry name" value="AAA"/>
    <property type="match status" value="1"/>
</dbReference>
<feature type="domain" description="Sigma-54 factor interaction" evidence="5">
    <location>
        <begin position="157"/>
        <end position="385"/>
    </location>
</feature>
<dbReference type="RefSeq" id="WP_123041502.1">
    <property type="nucleotide sequence ID" value="NZ_CP033433.1"/>
</dbReference>
<dbReference type="PROSITE" id="PS50112">
    <property type="entry name" value="PAS"/>
    <property type="match status" value="1"/>
</dbReference>
<evidence type="ECO:0000256" key="3">
    <source>
        <dbReference type="ARBA" id="ARBA00023015"/>
    </source>
</evidence>
<dbReference type="CDD" id="cd00130">
    <property type="entry name" value="PAS"/>
    <property type="match status" value="1"/>
</dbReference>
<dbReference type="SUPFAM" id="SSF52540">
    <property type="entry name" value="P-loop containing nucleoside triphosphate hydrolases"/>
    <property type="match status" value="1"/>
</dbReference>
<dbReference type="InterPro" id="IPR025944">
    <property type="entry name" value="Sigma_54_int_dom_CS"/>
</dbReference>
<evidence type="ECO:0000259" key="6">
    <source>
        <dbReference type="PROSITE" id="PS50112"/>
    </source>
</evidence>
<keyword evidence="4" id="KW-0804">Transcription</keyword>
<gene>
    <name evidence="7" type="ORF">EAV92_13055</name>
</gene>
<dbReference type="GO" id="GO:0006355">
    <property type="term" value="P:regulation of DNA-templated transcription"/>
    <property type="evidence" value="ECO:0007669"/>
    <property type="project" value="InterPro"/>
</dbReference>
<dbReference type="CDD" id="cd00009">
    <property type="entry name" value="AAA"/>
    <property type="match status" value="1"/>
</dbReference>
<reference evidence="7 8" key="1">
    <citation type="submission" date="2018-10" db="EMBL/GenBank/DDBJ databases">
        <title>Genome Sequence of Cohnella sp.</title>
        <authorList>
            <person name="Srinivasan S."/>
            <person name="Kim M.K."/>
        </authorList>
    </citation>
    <scope>NUCLEOTIDE SEQUENCE [LARGE SCALE GENOMIC DNA]</scope>
    <source>
        <strain evidence="7 8">18JY8-7</strain>
    </source>
</reference>
<organism evidence="7 8">
    <name type="scientific">Cohnella candidum</name>
    <dbReference type="NCBI Taxonomy" id="2674991"/>
    <lineage>
        <taxon>Bacteria</taxon>
        <taxon>Bacillati</taxon>
        <taxon>Bacillota</taxon>
        <taxon>Bacilli</taxon>
        <taxon>Bacillales</taxon>
        <taxon>Paenibacillaceae</taxon>
        <taxon>Cohnella</taxon>
    </lineage>
</organism>
<dbReference type="PANTHER" id="PTHR32071:SF74">
    <property type="entry name" value="TRANSCRIPTIONAL ACTIVATOR ROCR"/>
    <property type="match status" value="1"/>
</dbReference>
<evidence type="ECO:0000256" key="1">
    <source>
        <dbReference type="ARBA" id="ARBA00022741"/>
    </source>
</evidence>
<dbReference type="InterPro" id="IPR035965">
    <property type="entry name" value="PAS-like_dom_sf"/>
</dbReference>
<proteinExistence type="predicted"/>
<dbReference type="InterPro" id="IPR013656">
    <property type="entry name" value="PAS_4"/>
</dbReference>
<dbReference type="SUPFAM" id="SSF46689">
    <property type="entry name" value="Homeodomain-like"/>
    <property type="match status" value="1"/>
</dbReference>
<feature type="domain" description="PAS" evidence="6">
    <location>
        <begin position="8"/>
        <end position="59"/>
    </location>
</feature>
<dbReference type="Gene3D" id="3.30.450.20">
    <property type="entry name" value="PAS domain"/>
    <property type="match status" value="1"/>
</dbReference>
<dbReference type="PROSITE" id="PS50045">
    <property type="entry name" value="SIGMA54_INTERACT_4"/>
    <property type="match status" value="1"/>
</dbReference>
<dbReference type="InterPro" id="IPR000014">
    <property type="entry name" value="PAS"/>
</dbReference>
<evidence type="ECO:0000313" key="8">
    <source>
        <dbReference type="Proteomes" id="UP000269097"/>
    </source>
</evidence>
<evidence type="ECO:0000313" key="7">
    <source>
        <dbReference type="EMBL" id="AYQ73420.1"/>
    </source>
</evidence>
<keyword evidence="2" id="KW-0067">ATP-binding</keyword>
<dbReference type="Pfam" id="PF02954">
    <property type="entry name" value="HTH_8"/>
    <property type="match status" value="1"/>
</dbReference>
<dbReference type="Pfam" id="PF08448">
    <property type="entry name" value="PAS_4"/>
    <property type="match status" value="1"/>
</dbReference>
<dbReference type="InterPro" id="IPR009057">
    <property type="entry name" value="Homeodomain-like_sf"/>
</dbReference>
<dbReference type="AlphaFoldDB" id="A0A3G3JYU1"/>
<evidence type="ECO:0000256" key="4">
    <source>
        <dbReference type="ARBA" id="ARBA00023163"/>
    </source>
</evidence>
<dbReference type="Gene3D" id="3.40.50.300">
    <property type="entry name" value="P-loop containing nucleotide triphosphate hydrolases"/>
    <property type="match status" value="1"/>
</dbReference>
<protein>
    <submittedName>
        <fullName evidence="7">PAS domain S-box protein</fullName>
    </submittedName>
</protein>
<dbReference type="KEGG" id="coh:EAV92_13055"/>
<dbReference type="InterPro" id="IPR058031">
    <property type="entry name" value="AAA_lid_NorR"/>
</dbReference>
<accession>A0A3G3JYU1</accession>
<dbReference type="SUPFAM" id="SSF55785">
    <property type="entry name" value="PYP-like sensor domain (PAS domain)"/>
    <property type="match status" value="1"/>
</dbReference>
<dbReference type="SMART" id="SM00091">
    <property type="entry name" value="PAS"/>
    <property type="match status" value="1"/>
</dbReference>
<dbReference type="InterPro" id="IPR002197">
    <property type="entry name" value="HTH_Fis"/>
</dbReference>
<dbReference type="EMBL" id="CP033433">
    <property type="protein sequence ID" value="AYQ73420.1"/>
    <property type="molecule type" value="Genomic_DNA"/>
</dbReference>
<dbReference type="InterPro" id="IPR003593">
    <property type="entry name" value="AAA+_ATPase"/>
</dbReference>
<dbReference type="Pfam" id="PF00158">
    <property type="entry name" value="Sigma54_activat"/>
    <property type="match status" value="1"/>
</dbReference>
<dbReference type="GO" id="GO:0005524">
    <property type="term" value="F:ATP binding"/>
    <property type="evidence" value="ECO:0007669"/>
    <property type="project" value="UniProtKB-KW"/>
</dbReference>
<dbReference type="Gene3D" id="1.10.10.60">
    <property type="entry name" value="Homeodomain-like"/>
    <property type="match status" value="1"/>
</dbReference>
<name>A0A3G3JYU1_9BACL</name>
<keyword evidence="8" id="KW-1185">Reference proteome</keyword>
<dbReference type="InterPro" id="IPR002078">
    <property type="entry name" value="Sigma_54_int"/>
</dbReference>
<dbReference type="FunFam" id="3.40.50.300:FF:000006">
    <property type="entry name" value="DNA-binding transcriptional regulator NtrC"/>
    <property type="match status" value="1"/>
</dbReference>
<dbReference type="Gene3D" id="1.10.8.60">
    <property type="match status" value="1"/>
</dbReference>
<dbReference type="PANTHER" id="PTHR32071">
    <property type="entry name" value="TRANSCRIPTIONAL REGULATORY PROTEIN"/>
    <property type="match status" value="1"/>
</dbReference>
<dbReference type="NCBIfam" id="TIGR00229">
    <property type="entry name" value="sensory_box"/>
    <property type="match status" value="1"/>
</dbReference>
<dbReference type="Pfam" id="PF25601">
    <property type="entry name" value="AAA_lid_14"/>
    <property type="match status" value="1"/>
</dbReference>
<dbReference type="PRINTS" id="PR01590">
    <property type="entry name" value="HTHFIS"/>
</dbReference>
<dbReference type="InterPro" id="IPR027417">
    <property type="entry name" value="P-loop_NTPase"/>
</dbReference>
<dbReference type="Proteomes" id="UP000269097">
    <property type="component" value="Chromosome"/>
</dbReference>